<protein>
    <submittedName>
        <fullName evidence="1">Uncharacterized protein</fullName>
    </submittedName>
</protein>
<dbReference type="Proteomes" id="UP000265566">
    <property type="component" value="Chromosome 3"/>
</dbReference>
<dbReference type="AlphaFoldDB" id="A0A396ILJ9"/>
<dbReference type="EMBL" id="PSQE01000003">
    <property type="protein sequence ID" value="RHN66566.1"/>
    <property type="molecule type" value="Genomic_DNA"/>
</dbReference>
<gene>
    <name evidence="1" type="ORF">MtrunA17_Chr3g0092551</name>
</gene>
<proteinExistence type="predicted"/>
<sequence>MRTQLYSTNWMKLHAMYVSTTTTQLINLTRFPRFNLRHFSVNNVHILHHQPFPSKLYYNHRSNLKTINCNSKLNNSSGGEPYEIDEGVFGGYNGIEEESDEDHVESSVDLLIKFLNGYEGCEN</sequence>
<accession>A0A396ILJ9</accession>
<comment type="caution">
    <text evidence="1">The sequence shown here is derived from an EMBL/GenBank/DDBJ whole genome shotgun (WGS) entry which is preliminary data.</text>
</comment>
<evidence type="ECO:0000313" key="1">
    <source>
        <dbReference type="EMBL" id="RHN66566.1"/>
    </source>
</evidence>
<dbReference type="Gramene" id="rna14579">
    <property type="protein sequence ID" value="RHN66566.1"/>
    <property type="gene ID" value="gene14579"/>
</dbReference>
<organism evidence="1 2">
    <name type="scientific">Medicago truncatula</name>
    <name type="common">Barrel medic</name>
    <name type="synonym">Medicago tribuloides</name>
    <dbReference type="NCBI Taxonomy" id="3880"/>
    <lineage>
        <taxon>Eukaryota</taxon>
        <taxon>Viridiplantae</taxon>
        <taxon>Streptophyta</taxon>
        <taxon>Embryophyta</taxon>
        <taxon>Tracheophyta</taxon>
        <taxon>Spermatophyta</taxon>
        <taxon>Magnoliopsida</taxon>
        <taxon>eudicotyledons</taxon>
        <taxon>Gunneridae</taxon>
        <taxon>Pentapetalae</taxon>
        <taxon>rosids</taxon>
        <taxon>fabids</taxon>
        <taxon>Fabales</taxon>
        <taxon>Fabaceae</taxon>
        <taxon>Papilionoideae</taxon>
        <taxon>50 kb inversion clade</taxon>
        <taxon>NPAAA clade</taxon>
        <taxon>Hologalegina</taxon>
        <taxon>IRL clade</taxon>
        <taxon>Trifolieae</taxon>
        <taxon>Medicago</taxon>
    </lineage>
</organism>
<reference evidence="2" key="1">
    <citation type="journal article" date="2018" name="Nat. Plants">
        <title>Whole-genome landscape of Medicago truncatula symbiotic genes.</title>
        <authorList>
            <person name="Pecrix Y."/>
            <person name="Staton S.E."/>
            <person name="Sallet E."/>
            <person name="Lelandais-Briere C."/>
            <person name="Moreau S."/>
            <person name="Carrere S."/>
            <person name="Blein T."/>
            <person name="Jardinaud M.F."/>
            <person name="Latrasse D."/>
            <person name="Zouine M."/>
            <person name="Zahm M."/>
            <person name="Kreplak J."/>
            <person name="Mayjonade B."/>
            <person name="Satge C."/>
            <person name="Perez M."/>
            <person name="Cauet S."/>
            <person name="Marande W."/>
            <person name="Chantry-Darmon C."/>
            <person name="Lopez-Roques C."/>
            <person name="Bouchez O."/>
            <person name="Berard A."/>
            <person name="Debelle F."/>
            <person name="Munos S."/>
            <person name="Bendahmane A."/>
            <person name="Berges H."/>
            <person name="Niebel A."/>
            <person name="Buitink J."/>
            <person name="Frugier F."/>
            <person name="Benhamed M."/>
            <person name="Crespi M."/>
            <person name="Gouzy J."/>
            <person name="Gamas P."/>
        </authorList>
    </citation>
    <scope>NUCLEOTIDE SEQUENCE [LARGE SCALE GENOMIC DNA]</scope>
    <source>
        <strain evidence="2">cv. Jemalong A17</strain>
    </source>
</reference>
<name>A0A396ILJ9_MEDTR</name>
<evidence type="ECO:0000313" key="2">
    <source>
        <dbReference type="Proteomes" id="UP000265566"/>
    </source>
</evidence>